<evidence type="ECO:0000313" key="2">
    <source>
        <dbReference type="Proteomes" id="UP000423396"/>
    </source>
</evidence>
<accession>A0A650CP99</accession>
<dbReference type="EMBL" id="CP045483">
    <property type="protein sequence ID" value="QGR19525.1"/>
    <property type="molecule type" value="Genomic_DNA"/>
</dbReference>
<organism evidence="1 2">
    <name type="scientific">Stygiolobus azoricus</name>
    <dbReference type="NCBI Taxonomy" id="41675"/>
    <lineage>
        <taxon>Archaea</taxon>
        <taxon>Thermoproteota</taxon>
        <taxon>Thermoprotei</taxon>
        <taxon>Sulfolobales</taxon>
        <taxon>Sulfolobaceae</taxon>
        <taxon>Stygiolobus</taxon>
    </lineage>
</organism>
<proteinExistence type="predicted"/>
<evidence type="ECO:0000313" key="1">
    <source>
        <dbReference type="EMBL" id="QGR19525.1"/>
    </source>
</evidence>
<keyword evidence="2" id="KW-1185">Reference proteome</keyword>
<protein>
    <submittedName>
        <fullName evidence="1">Uncharacterized protein</fullName>
    </submittedName>
</protein>
<dbReference type="AlphaFoldDB" id="A0A650CP99"/>
<reference evidence="1 2" key="1">
    <citation type="submission" date="2019-10" db="EMBL/GenBank/DDBJ databases">
        <title>Genome Sequences from Six Type Strain Members of the Archaeal Family Sulfolobaceae: Acidianus ambivalens, Acidianus infernus, Metallosphaera prunae, Stygiolobus azoricus, Sulfolobus metallicus, and Sulfurisphaera ohwakuensis.</title>
        <authorList>
            <person name="Counts J.A."/>
            <person name="Kelly R.M."/>
        </authorList>
    </citation>
    <scope>NUCLEOTIDE SEQUENCE [LARGE SCALE GENOMIC DNA]</scope>
    <source>
        <strain evidence="1 2">FC6</strain>
    </source>
</reference>
<dbReference type="Proteomes" id="UP000423396">
    <property type="component" value="Chromosome"/>
</dbReference>
<gene>
    <name evidence="1" type="ORF">D1868_05675</name>
</gene>
<dbReference type="RefSeq" id="WP_156006383.1">
    <property type="nucleotide sequence ID" value="NZ_CP045483.1"/>
</dbReference>
<name>A0A650CP99_9CREN</name>
<sequence>MVELKNDERIFRFVMKFIELREKLGDNLIKVTLEENKNEIVVYVRDKVDFTIDSVKFKSIKEELKEKLTQINGVRKVIFEENKVKVFVDKIYPELFETVSVTVYEIGKEFGEEIEWEIEEIT</sequence>
<dbReference type="GeneID" id="42798539"/>
<dbReference type="KEGG" id="sazo:D1868_05675"/>